<dbReference type="AlphaFoldDB" id="A0A1H9TGH6"/>
<gene>
    <name evidence="1" type="ORF">SAMN04488559_11363</name>
</gene>
<dbReference type="Proteomes" id="UP000198948">
    <property type="component" value="Unassembled WGS sequence"/>
</dbReference>
<evidence type="ECO:0000313" key="2">
    <source>
        <dbReference type="Proteomes" id="UP000198948"/>
    </source>
</evidence>
<proteinExistence type="predicted"/>
<sequence length="134" mass="14445">MKLNKIINGMEKAAEAIDQNFEALNYENSGWVTVPLKNGSRGDARLMKIHRVVYIDATVTAASSGAGTGNANSIMQLPEGYRPVRDISLVIGTNAINGTAVIRISSSTGEVVIWSSTHIQANHTLTFNFIARDV</sequence>
<dbReference type="RefSeq" id="WP_092652985.1">
    <property type="nucleotide sequence ID" value="NZ_FOHA01000013.1"/>
</dbReference>
<organism evidence="1 2">
    <name type="scientific">Isobaculum melis</name>
    <dbReference type="NCBI Taxonomy" id="142588"/>
    <lineage>
        <taxon>Bacteria</taxon>
        <taxon>Bacillati</taxon>
        <taxon>Bacillota</taxon>
        <taxon>Bacilli</taxon>
        <taxon>Lactobacillales</taxon>
        <taxon>Carnobacteriaceae</taxon>
        <taxon>Isobaculum</taxon>
    </lineage>
</organism>
<dbReference type="STRING" id="142588.SAMN04488559_11363"/>
<evidence type="ECO:0000313" key="1">
    <source>
        <dbReference type="EMBL" id="SER96440.1"/>
    </source>
</evidence>
<accession>A0A1H9TGH6</accession>
<protein>
    <submittedName>
        <fullName evidence="1">Uncharacterized protein</fullName>
    </submittedName>
</protein>
<dbReference type="EMBL" id="FOHA01000013">
    <property type="protein sequence ID" value="SER96440.1"/>
    <property type="molecule type" value="Genomic_DNA"/>
</dbReference>
<keyword evidence="2" id="KW-1185">Reference proteome</keyword>
<name>A0A1H9TGH6_9LACT</name>
<reference evidence="1 2" key="1">
    <citation type="submission" date="2016-10" db="EMBL/GenBank/DDBJ databases">
        <authorList>
            <person name="de Groot N.N."/>
        </authorList>
    </citation>
    <scope>NUCLEOTIDE SEQUENCE [LARGE SCALE GENOMIC DNA]</scope>
    <source>
        <strain evidence="1 2">DSM 13760</strain>
    </source>
</reference>